<organism evidence="2 3">
    <name type="scientific">Natronorubrum bangense JCM 10635</name>
    <dbReference type="NCBI Taxonomy" id="1227500"/>
    <lineage>
        <taxon>Archaea</taxon>
        <taxon>Methanobacteriati</taxon>
        <taxon>Methanobacteriota</taxon>
        <taxon>Stenosarchaea group</taxon>
        <taxon>Halobacteria</taxon>
        <taxon>Halobacteriales</taxon>
        <taxon>Natrialbaceae</taxon>
        <taxon>Natronorubrum</taxon>
    </lineage>
</organism>
<dbReference type="PATRIC" id="fig|1227500.6.peg.3633"/>
<accession>L9W3K6</accession>
<feature type="compositionally biased region" description="Acidic residues" evidence="1">
    <location>
        <begin position="15"/>
        <end position="28"/>
    </location>
</feature>
<reference evidence="2 3" key="1">
    <citation type="journal article" date="2014" name="PLoS Genet.">
        <title>Phylogenetically driven sequencing of extremely halophilic archaea reveals strategies for static and dynamic osmo-response.</title>
        <authorList>
            <person name="Becker E.A."/>
            <person name="Seitzer P.M."/>
            <person name="Tritt A."/>
            <person name="Larsen D."/>
            <person name="Krusor M."/>
            <person name="Yao A.I."/>
            <person name="Wu D."/>
            <person name="Madern D."/>
            <person name="Eisen J.A."/>
            <person name="Darling A.E."/>
            <person name="Facciotti M.T."/>
        </authorList>
    </citation>
    <scope>NUCLEOTIDE SEQUENCE [LARGE SCALE GENOMIC DNA]</scope>
    <source>
        <strain evidence="2 3">JCM 10635</strain>
    </source>
</reference>
<dbReference type="Proteomes" id="UP000011690">
    <property type="component" value="Unassembled WGS sequence"/>
</dbReference>
<protein>
    <submittedName>
        <fullName evidence="2">Uncharacterized protein</fullName>
    </submittedName>
</protein>
<sequence length="55" mass="6122">MRSDSKGLERRDGDEQVYDVSAEDDDAETVAAKADVPTRNVIRRIESGARDIVRS</sequence>
<evidence type="ECO:0000256" key="1">
    <source>
        <dbReference type="SAM" id="MobiDB-lite"/>
    </source>
</evidence>
<gene>
    <name evidence="2" type="ORF">C494_18003</name>
</gene>
<keyword evidence="3" id="KW-1185">Reference proteome</keyword>
<feature type="compositionally biased region" description="Basic and acidic residues" evidence="1">
    <location>
        <begin position="1"/>
        <end position="14"/>
    </location>
</feature>
<dbReference type="Gene3D" id="3.10.20.300">
    <property type="entry name" value="mk0293 like domain"/>
    <property type="match status" value="1"/>
</dbReference>
<dbReference type="EMBL" id="AOHY01000054">
    <property type="protein sequence ID" value="ELY44010.1"/>
    <property type="molecule type" value="Genomic_DNA"/>
</dbReference>
<feature type="region of interest" description="Disordered" evidence="1">
    <location>
        <begin position="1"/>
        <end position="28"/>
    </location>
</feature>
<dbReference type="RefSeq" id="WP_006067720.1">
    <property type="nucleotide sequence ID" value="NZ_AOHY01000054.1"/>
</dbReference>
<dbReference type="GeneID" id="96090364"/>
<evidence type="ECO:0000313" key="2">
    <source>
        <dbReference type="EMBL" id="ELY44010.1"/>
    </source>
</evidence>
<evidence type="ECO:0000313" key="3">
    <source>
        <dbReference type="Proteomes" id="UP000011690"/>
    </source>
</evidence>
<dbReference type="AlphaFoldDB" id="L9W3K6"/>
<name>L9W3K6_9EURY</name>
<comment type="caution">
    <text evidence="2">The sequence shown here is derived from an EMBL/GenBank/DDBJ whole genome shotgun (WGS) entry which is preliminary data.</text>
</comment>
<proteinExistence type="predicted"/>